<comment type="caution">
    <text evidence="3">Lacks conserved residue(s) required for the propagation of feature annotation.</text>
</comment>
<dbReference type="PANTHER" id="PTHR45138">
    <property type="entry name" value="REGULATORY COMPONENTS OF SENSORY TRANSDUCTION SYSTEM"/>
    <property type="match status" value="1"/>
</dbReference>
<dbReference type="InterPro" id="IPR029787">
    <property type="entry name" value="Nucleotide_cyclase"/>
</dbReference>
<accession>A0AAU7VIG5</accession>
<evidence type="ECO:0000256" key="3">
    <source>
        <dbReference type="PROSITE-ProRule" id="PRU00169"/>
    </source>
</evidence>
<dbReference type="RefSeq" id="WP_350342680.1">
    <property type="nucleotide sequence ID" value="NZ_CP158367.1"/>
</dbReference>
<dbReference type="PROSITE" id="PS50110">
    <property type="entry name" value="RESPONSE_REGULATORY"/>
    <property type="match status" value="2"/>
</dbReference>
<dbReference type="NCBIfam" id="TIGR00254">
    <property type="entry name" value="GGDEF"/>
    <property type="match status" value="1"/>
</dbReference>
<dbReference type="CDD" id="cd01949">
    <property type="entry name" value="GGDEF"/>
    <property type="match status" value="1"/>
</dbReference>
<sequence>MNLSNFYIEQREKINDAIITLLEYRVNQTPKSRKKLENFFDILSIESEKLQLNELTQLAHSCKKWLKADKCSWSEKHYSYSLLLLGMAKLYTKINDLLEKEKNSLNQEYTRFTYTGNILILDKDVVTLDTLDTLFNQEGYKVNIASTTEKALDVINNQNIDIVIAETEIRGNNNLELVDEIEKNSPYTSIILMSKEENLEKKVIALQKGVEDLLIKPIKDIELKARTEQILKKKEHHQKDVNTDALTGAYTKRYFNMFSKELNAFSLAFIDLDDFKTINDTYGHLTGDKVLTKFCQLISENIRSEDKLFRFGGDEFVLAFPNTSKENAYKIIKKIKDVVSQNKIQCEEEENISIEVKFSCGISEKNGENHALEDVINDADKALYTVKNSSKNNISLYTETIASHKKKSALLVLKDPILEKLLENRLKNLKLSVNHADNVCQASHLLKNYKIDIAIVDIGFSDIEQSNVYQELSDKETKSLLLGETKDKAEIIKGLKMGIDDYIIKPFTLKELEGRIKKLI</sequence>
<dbReference type="SMART" id="SM00267">
    <property type="entry name" value="GGDEF"/>
    <property type="match status" value="1"/>
</dbReference>
<evidence type="ECO:0000259" key="5">
    <source>
        <dbReference type="PROSITE" id="PS50887"/>
    </source>
</evidence>
<dbReference type="GO" id="GO:0000160">
    <property type="term" value="P:phosphorelay signal transduction system"/>
    <property type="evidence" value="ECO:0007669"/>
    <property type="project" value="InterPro"/>
</dbReference>
<comment type="function">
    <text evidence="2">May play the central regulatory role in sporulation. It may be an element of the effector pathway responsible for the activation of sporulation genes in response to nutritional stress. Spo0A may act in concert with spo0H (a sigma factor) to control the expression of some genes that are critical to the sporulation process.</text>
</comment>
<evidence type="ECO:0000256" key="1">
    <source>
        <dbReference type="ARBA" id="ARBA00018672"/>
    </source>
</evidence>
<dbReference type="SMART" id="SM00448">
    <property type="entry name" value="REC"/>
    <property type="match status" value="2"/>
</dbReference>
<feature type="domain" description="Response regulatory" evidence="4">
    <location>
        <begin position="117"/>
        <end position="231"/>
    </location>
</feature>
<evidence type="ECO:0000313" key="6">
    <source>
        <dbReference type="EMBL" id="XBX73918.1"/>
    </source>
</evidence>
<reference evidence="6" key="2">
    <citation type="submission" date="2024-06" db="EMBL/GenBank/DDBJ databases">
        <authorList>
            <person name="Petrova K.O."/>
            <person name="Toshchakov S.V."/>
            <person name="Boltjanskaja Y.V."/>
            <person name="Kevbrin V."/>
        </authorList>
    </citation>
    <scope>NUCLEOTIDE SEQUENCE</scope>
    <source>
        <strain evidence="6">Z-910T</strain>
    </source>
</reference>
<dbReference type="InterPro" id="IPR050469">
    <property type="entry name" value="Diguanylate_Cyclase"/>
</dbReference>
<evidence type="ECO:0000256" key="2">
    <source>
        <dbReference type="ARBA" id="ARBA00024867"/>
    </source>
</evidence>
<proteinExistence type="predicted"/>
<name>A0AAU7VIG5_9FIRM</name>
<dbReference type="PANTHER" id="PTHR45138:SF6">
    <property type="entry name" value="DIGUANYLATE CYCLASE DGCN"/>
    <property type="match status" value="1"/>
</dbReference>
<dbReference type="EMBL" id="CP158367">
    <property type="protein sequence ID" value="XBX73918.1"/>
    <property type="molecule type" value="Genomic_DNA"/>
</dbReference>
<keyword evidence="3" id="KW-0597">Phosphoprotein</keyword>
<dbReference type="GO" id="GO:0005886">
    <property type="term" value="C:plasma membrane"/>
    <property type="evidence" value="ECO:0007669"/>
    <property type="project" value="TreeGrafter"/>
</dbReference>
<dbReference type="Gene3D" id="3.30.70.270">
    <property type="match status" value="1"/>
</dbReference>
<dbReference type="Pfam" id="PF00990">
    <property type="entry name" value="GGDEF"/>
    <property type="match status" value="1"/>
</dbReference>
<gene>
    <name evidence="6" type="ORF">PRVXT_001934</name>
</gene>
<dbReference type="CDD" id="cd00156">
    <property type="entry name" value="REC"/>
    <property type="match status" value="1"/>
</dbReference>
<dbReference type="SUPFAM" id="SSF55073">
    <property type="entry name" value="Nucleotide cyclase"/>
    <property type="match status" value="1"/>
</dbReference>
<dbReference type="InterPro" id="IPR001789">
    <property type="entry name" value="Sig_transdc_resp-reg_receiver"/>
</dbReference>
<dbReference type="PROSITE" id="PS50887">
    <property type="entry name" value="GGDEF"/>
    <property type="match status" value="1"/>
</dbReference>
<keyword evidence="6" id="KW-0548">Nucleotidyltransferase</keyword>
<dbReference type="InterPro" id="IPR000160">
    <property type="entry name" value="GGDEF_dom"/>
</dbReference>
<dbReference type="GO" id="GO:0043709">
    <property type="term" value="P:cell adhesion involved in single-species biofilm formation"/>
    <property type="evidence" value="ECO:0007669"/>
    <property type="project" value="TreeGrafter"/>
</dbReference>
<dbReference type="InterPro" id="IPR043128">
    <property type="entry name" value="Rev_trsase/Diguanyl_cyclase"/>
</dbReference>
<dbReference type="Pfam" id="PF00072">
    <property type="entry name" value="Response_reg"/>
    <property type="match status" value="2"/>
</dbReference>
<dbReference type="GO" id="GO:0052621">
    <property type="term" value="F:diguanylate cyclase activity"/>
    <property type="evidence" value="ECO:0007669"/>
    <property type="project" value="TreeGrafter"/>
</dbReference>
<organism evidence="6">
    <name type="scientific">Proteinivorax tanatarense</name>
    <dbReference type="NCBI Taxonomy" id="1260629"/>
    <lineage>
        <taxon>Bacteria</taxon>
        <taxon>Bacillati</taxon>
        <taxon>Bacillota</taxon>
        <taxon>Clostridia</taxon>
        <taxon>Eubacteriales</taxon>
        <taxon>Proteinivoracaceae</taxon>
        <taxon>Proteinivorax</taxon>
    </lineage>
</organism>
<feature type="modified residue" description="4-aspartylphosphate" evidence="3">
    <location>
        <position position="457"/>
    </location>
</feature>
<evidence type="ECO:0000259" key="4">
    <source>
        <dbReference type="PROSITE" id="PS50110"/>
    </source>
</evidence>
<protein>
    <recommendedName>
        <fullName evidence="1">Stage 0 sporulation protein A homolog</fullName>
    </recommendedName>
</protein>
<reference evidence="6" key="1">
    <citation type="journal article" date="2013" name="Extremophiles">
        <title>Proteinivorax tanatarense gen. nov., sp. nov., an anaerobic, haloalkaliphilic, proteolytic bacterium isolated from a decaying algal bloom, and proposal of Proteinivoraceae fam. nov.</title>
        <authorList>
            <person name="Kevbrin V."/>
            <person name="Boltyanskaya Y."/>
            <person name="Zhilina T."/>
            <person name="Kolganova T."/>
            <person name="Lavrentjeva E."/>
            <person name="Kuznetsov B."/>
        </authorList>
    </citation>
    <scope>NUCLEOTIDE SEQUENCE</scope>
    <source>
        <strain evidence="6">Z-910T</strain>
    </source>
</reference>
<dbReference type="AlphaFoldDB" id="A0AAU7VIG5"/>
<dbReference type="InterPro" id="IPR011006">
    <property type="entry name" value="CheY-like_superfamily"/>
</dbReference>
<feature type="domain" description="GGDEF" evidence="5">
    <location>
        <begin position="263"/>
        <end position="399"/>
    </location>
</feature>
<dbReference type="Gene3D" id="3.40.50.2300">
    <property type="match status" value="2"/>
</dbReference>
<keyword evidence="6" id="KW-0808">Transferase</keyword>
<dbReference type="SUPFAM" id="SSF52172">
    <property type="entry name" value="CheY-like"/>
    <property type="match status" value="2"/>
</dbReference>
<feature type="domain" description="Response regulatory" evidence="4">
    <location>
        <begin position="408"/>
        <end position="520"/>
    </location>
</feature>
<dbReference type="GO" id="GO:1902201">
    <property type="term" value="P:negative regulation of bacterial-type flagellum-dependent cell motility"/>
    <property type="evidence" value="ECO:0007669"/>
    <property type="project" value="TreeGrafter"/>
</dbReference>